<proteinExistence type="predicted"/>
<keyword evidence="2" id="KW-1185">Reference proteome</keyword>
<reference evidence="1 2" key="1">
    <citation type="journal article" date="2018" name="Front. Plant Sci.">
        <title>Red Clover (Trifolium pratense) and Zigzag Clover (T. medium) - A Picture of Genomic Similarities and Differences.</title>
        <authorList>
            <person name="Dluhosova J."/>
            <person name="Istvanek J."/>
            <person name="Nedelnik J."/>
            <person name="Repkova J."/>
        </authorList>
    </citation>
    <scope>NUCLEOTIDE SEQUENCE [LARGE SCALE GENOMIC DNA]</scope>
    <source>
        <strain evidence="2">cv. 10/8</strain>
        <tissue evidence="1">Leaf</tissue>
    </source>
</reference>
<evidence type="ECO:0000313" key="2">
    <source>
        <dbReference type="Proteomes" id="UP000265520"/>
    </source>
</evidence>
<protein>
    <submittedName>
        <fullName evidence="1">Uncharacterized protein</fullName>
    </submittedName>
</protein>
<comment type="caution">
    <text evidence="1">The sequence shown here is derived from an EMBL/GenBank/DDBJ whole genome shotgun (WGS) entry which is preliminary data.</text>
</comment>
<dbReference type="AlphaFoldDB" id="A0A392RCV4"/>
<feature type="non-terminal residue" evidence="1">
    <location>
        <position position="1"/>
    </location>
</feature>
<dbReference type="EMBL" id="LXQA010209608">
    <property type="protein sequence ID" value="MCI34027.1"/>
    <property type="molecule type" value="Genomic_DNA"/>
</dbReference>
<name>A0A392RCV4_9FABA</name>
<dbReference type="Proteomes" id="UP000265520">
    <property type="component" value="Unassembled WGS sequence"/>
</dbReference>
<evidence type="ECO:0000313" key="1">
    <source>
        <dbReference type="EMBL" id="MCI34027.1"/>
    </source>
</evidence>
<accession>A0A392RCV4</accession>
<organism evidence="1 2">
    <name type="scientific">Trifolium medium</name>
    <dbReference type="NCBI Taxonomy" id="97028"/>
    <lineage>
        <taxon>Eukaryota</taxon>
        <taxon>Viridiplantae</taxon>
        <taxon>Streptophyta</taxon>
        <taxon>Embryophyta</taxon>
        <taxon>Tracheophyta</taxon>
        <taxon>Spermatophyta</taxon>
        <taxon>Magnoliopsida</taxon>
        <taxon>eudicotyledons</taxon>
        <taxon>Gunneridae</taxon>
        <taxon>Pentapetalae</taxon>
        <taxon>rosids</taxon>
        <taxon>fabids</taxon>
        <taxon>Fabales</taxon>
        <taxon>Fabaceae</taxon>
        <taxon>Papilionoideae</taxon>
        <taxon>50 kb inversion clade</taxon>
        <taxon>NPAAA clade</taxon>
        <taxon>Hologalegina</taxon>
        <taxon>IRL clade</taxon>
        <taxon>Trifolieae</taxon>
        <taxon>Trifolium</taxon>
    </lineage>
</organism>
<sequence length="69" mass="7392">HCPAMDFLSSMLVAQSASENPAMSRSVEGLNIGSPSVVNCLSVTIGVGHDDAFSMLNFLSKSYEIENRE</sequence>